<sequence length="80" mass="8834">MIVAIQGQISFDDWARVDAVLRDLIDAQGNLDVVLDLCEVAYLQRDAVPLIVNAAHQAHTHGGRLRLADRACRDRQGTGR</sequence>
<evidence type="ECO:0000259" key="1">
    <source>
        <dbReference type="PROSITE" id="PS50801"/>
    </source>
</evidence>
<dbReference type="AlphaFoldDB" id="A0A6J4HKH2"/>
<reference evidence="2" key="1">
    <citation type="submission" date="2020-02" db="EMBL/GenBank/DDBJ databases">
        <authorList>
            <person name="Meier V. D."/>
        </authorList>
    </citation>
    <scope>NUCLEOTIDE SEQUENCE</scope>
    <source>
        <strain evidence="2">AVDCRST_MAG10</strain>
    </source>
</reference>
<gene>
    <name evidence="2" type="ORF">AVDCRST_MAG10-903</name>
</gene>
<protein>
    <recommendedName>
        <fullName evidence="1">STAS domain-containing protein</fullName>
    </recommendedName>
</protein>
<feature type="domain" description="STAS" evidence="1">
    <location>
        <begin position="1"/>
        <end position="68"/>
    </location>
</feature>
<proteinExistence type="predicted"/>
<organism evidence="2">
    <name type="scientific">uncultured Acidimicrobiales bacterium</name>
    <dbReference type="NCBI Taxonomy" id="310071"/>
    <lineage>
        <taxon>Bacteria</taxon>
        <taxon>Bacillati</taxon>
        <taxon>Actinomycetota</taxon>
        <taxon>Acidimicrobiia</taxon>
        <taxon>Acidimicrobiales</taxon>
        <taxon>environmental samples</taxon>
    </lineage>
</organism>
<dbReference type="PROSITE" id="PS50801">
    <property type="entry name" value="STAS"/>
    <property type="match status" value="1"/>
</dbReference>
<accession>A0A6J4HKH2</accession>
<name>A0A6J4HKH2_9ACTN</name>
<dbReference type="InterPro" id="IPR036513">
    <property type="entry name" value="STAS_dom_sf"/>
</dbReference>
<dbReference type="SUPFAM" id="SSF52091">
    <property type="entry name" value="SpoIIaa-like"/>
    <property type="match status" value="1"/>
</dbReference>
<dbReference type="InterPro" id="IPR002645">
    <property type="entry name" value="STAS_dom"/>
</dbReference>
<evidence type="ECO:0000313" key="2">
    <source>
        <dbReference type="EMBL" id="CAA9225772.1"/>
    </source>
</evidence>
<dbReference type="EMBL" id="CADCTB010000060">
    <property type="protein sequence ID" value="CAA9225772.1"/>
    <property type="molecule type" value="Genomic_DNA"/>
</dbReference>
<dbReference type="Gene3D" id="3.30.750.24">
    <property type="entry name" value="STAS domain"/>
    <property type="match status" value="1"/>
</dbReference>